<dbReference type="OrthoDB" id="10267139at2759"/>
<protein>
    <recommendedName>
        <fullName evidence="1">RapZ C-terminal domain-containing protein</fullName>
    </recommendedName>
</protein>
<gene>
    <name evidence="2" type="ORF">K469DRAFT_329786</name>
</gene>
<evidence type="ECO:0000313" key="2">
    <source>
        <dbReference type="EMBL" id="KAF2178556.1"/>
    </source>
</evidence>
<dbReference type="Pfam" id="PF22740">
    <property type="entry name" value="PapZ_C"/>
    <property type="match status" value="1"/>
</dbReference>
<evidence type="ECO:0000259" key="1">
    <source>
        <dbReference type="Pfam" id="PF22740"/>
    </source>
</evidence>
<keyword evidence="3" id="KW-1185">Reference proteome</keyword>
<dbReference type="EMBL" id="ML994674">
    <property type="protein sequence ID" value="KAF2178556.1"/>
    <property type="molecule type" value="Genomic_DNA"/>
</dbReference>
<proteinExistence type="predicted"/>
<evidence type="ECO:0000313" key="3">
    <source>
        <dbReference type="Proteomes" id="UP000800200"/>
    </source>
</evidence>
<dbReference type="Proteomes" id="UP000800200">
    <property type="component" value="Unassembled WGS sequence"/>
</dbReference>
<reference evidence="2" key="1">
    <citation type="journal article" date="2020" name="Stud. Mycol.">
        <title>101 Dothideomycetes genomes: a test case for predicting lifestyles and emergence of pathogens.</title>
        <authorList>
            <person name="Haridas S."/>
            <person name="Albert R."/>
            <person name="Binder M."/>
            <person name="Bloem J."/>
            <person name="Labutti K."/>
            <person name="Salamov A."/>
            <person name="Andreopoulos B."/>
            <person name="Baker S."/>
            <person name="Barry K."/>
            <person name="Bills G."/>
            <person name="Bluhm B."/>
            <person name="Cannon C."/>
            <person name="Castanera R."/>
            <person name="Culley D."/>
            <person name="Daum C."/>
            <person name="Ezra D."/>
            <person name="Gonzalez J."/>
            <person name="Henrissat B."/>
            <person name="Kuo A."/>
            <person name="Liang C."/>
            <person name="Lipzen A."/>
            <person name="Lutzoni F."/>
            <person name="Magnuson J."/>
            <person name="Mondo S."/>
            <person name="Nolan M."/>
            <person name="Ohm R."/>
            <person name="Pangilinan J."/>
            <person name="Park H.-J."/>
            <person name="Ramirez L."/>
            <person name="Alfaro M."/>
            <person name="Sun H."/>
            <person name="Tritt A."/>
            <person name="Yoshinaga Y."/>
            <person name="Zwiers L.-H."/>
            <person name="Turgeon B."/>
            <person name="Goodwin S."/>
            <person name="Spatafora J."/>
            <person name="Crous P."/>
            <person name="Grigoriev I."/>
        </authorList>
    </citation>
    <scope>NUCLEOTIDE SEQUENCE</scope>
    <source>
        <strain evidence="2">CBS 207.26</strain>
    </source>
</reference>
<dbReference type="InterPro" id="IPR053931">
    <property type="entry name" value="RapZ_C"/>
</dbReference>
<organism evidence="2 3">
    <name type="scientific">Zopfia rhizophila CBS 207.26</name>
    <dbReference type="NCBI Taxonomy" id="1314779"/>
    <lineage>
        <taxon>Eukaryota</taxon>
        <taxon>Fungi</taxon>
        <taxon>Dikarya</taxon>
        <taxon>Ascomycota</taxon>
        <taxon>Pezizomycotina</taxon>
        <taxon>Dothideomycetes</taxon>
        <taxon>Dothideomycetes incertae sedis</taxon>
        <taxon>Zopfiaceae</taxon>
        <taxon>Zopfia</taxon>
    </lineage>
</organism>
<feature type="domain" description="RapZ C-terminal" evidence="1">
    <location>
        <begin position="121"/>
        <end position="162"/>
    </location>
</feature>
<dbReference type="AlphaFoldDB" id="A0A6A6DLR8"/>
<accession>A0A6A6DLR8</accession>
<name>A0A6A6DLR8_9PEZI</name>
<sequence length="197" mass="22491">MTSSPRPILILCSHGRSPPLNPPPDLKYDLRNVPNPPKVLRDISDGRSKRLREHLLSESKFVQRLELVELEIRRAMEHKIAAYAAESRGAGLKGQKKGTDMETIVREAPEFDGQESDAAQLILRVGCNCALGHHRSVAFVCELAQRPWPKDWHIEAVHRDIEKKRAASARVKQKALWREKKRDNNFVGTEERFEFNG</sequence>